<protein>
    <recommendedName>
        <fullName evidence="3">DNA2/NAM7 helicase helicase domain-containing protein</fullName>
    </recommendedName>
</protein>
<dbReference type="InterPro" id="IPR027417">
    <property type="entry name" value="P-loop_NTPase"/>
</dbReference>
<organism evidence="4 5">
    <name type="scientific">Candidatus Nitrospira inopinata</name>
    <dbReference type="NCBI Taxonomy" id="1715989"/>
    <lineage>
        <taxon>Bacteria</taxon>
        <taxon>Pseudomonadati</taxon>
        <taxon>Nitrospirota</taxon>
        <taxon>Nitrospiria</taxon>
        <taxon>Nitrospirales</taxon>
        <taxon>Nitrospiraceae</taxon>
        <taxon>Nitrospira</taxon>
    </lineage>
</organism>
<sequence>MTVHDLIESCLSRLHAEQKRIVEGGQETCVAVPPGRLVRTIGGLHLYEFIVPAGVSLPIDVAVAVVPSNDTEPTEGITLSQTDRAALVQTAEVLGDPVPSATLIPDLAGHLNITADRLEDMIKKGEAYTLGPAERLVPLFQEGERRRRIPPESSALTMVWLEDRLLRRQRLADLTVDLVRANKRVLLLSPDHHESDRATGAVARAMKAAGLSYRTLISRYEVPLLGESGGIALQELGFEAQVHRFYAQSQSEKASLRRKYERFRELAPLMTSKAQKQKDLDEVRLLEWRLVSRLRDLQAQSADVETTLTHYENLPLFQRLTMQAVGKNRESLDQYRRLYQRQMETLHKEIDLAQARIRELAPEAAVSRDLKQEYDELKEAMAKLGGTKKIRELLAAEADPNRQAFLQHRRLVAATPGRVAGDPLFGRVRFDVLIVDEAPRIAVVHLLAAAGLARERLVLSGDPNEIDSTGQWAVSDPGVSAMRPSPSRTLA</sequence>
<accession>A0A0S4KRN5</accession>
<dbReference type="Proteomes" id="UP000066284">
    <property type="component" value="Chromosome 1"/>
</dbReference>
<dbReference type="OrthoDB" id="9771781at2"/>
<reference evidence="5" key="1">
    <citation type="submission" date="2015-09" db="EMBL/GenBank/DDBJ databases">
        <authorList>
            <person name="Daims H."/>
        </authorList>
    </citation>
    <scope>NUCLEOTIDE SEQUENCE [LARGE SCALE GENOMIC DNA]</scope>
</reference>
<dbReference type="InterPro" id="IPR041677">
    <property type="entry name" value="DNA2/NAM7_AAA_11"/>
</dbReference>
<dbReference type="Pfam" id="PF13086">
    <property type="entry name" value="AAA_11"/>
    <property type="match status" value="1"/>
</dbReference>
<dbReference type="SUPFAM" id="SSF52540">
    <property type="entry name" value="P-loop containing nucleoside triphosphate hydrolases"/>
    <property type="match status" value="1"/>
</dbReference>
<evidence type="ECO:0000313" key="4">
    <source>
        <dbReference type="EMBL" id="CUQ65977.1"/>
    </source>
</evidence>
<dbReference type="Gene3D" id="3.40.50.300">
    <property type="entry name" value="P-loop containing nucleotide triphosphate hydrolases"/>
    <property type="match status" value="1"/>
</dbReference>
<proteinExistence type="predicted"/>
<dbReference type="EMBL" id="LN885086">
    <property type="protein sequence ID" value="CUQ65977.1"/>
    <property type="molecule type" value="Genomic_DNA"/>
</dbReference>
<evidence type="ECO:0000256" key="1">
    <source>
        <dbReference type="SAM" id="Coils"/>
    </source>
</evidence>
<dbReference type="KEGG" id="nio:NITINOP_1002"/>
<feature type="domain" description="DNA2/NAM7 helicase helicase" evidence="3">
    <location>
        <begin position="324"/>
        <end position="464"/>
    </location>
</feature>
<gene>
    <name evidence="4" type="ORF">NITINOP_1002</name>
</gene>
<dbReference type="GO" id="GO:0004386">
    <property type="term" value="F:helicase activity"/>
    <property type="evidence" value="ECO:0007669"/>
    <property type="project" value="InterPro"/>
</dbReference>
<name>A0A0S4KRN5_9BACT</name>
<dbReference type="AlphaFoldDB" id="A0A0S4KRN5"/>
<feature type="coiled-coil region" evidence="1">
    <location>
        <begin position="294"/>
        <end position="387"/>
    </location>
</feature>
<dbReference type="RefSeq" id="WP_062483706.1">
    <property type="nucleotide sequence ID" value="NZ_LN885086.1"/>
</dbReference>
<evidence type="ECO:0000313" key="5">
    <source>
        <dbReference type="Proteomes" id="UP000066284"/>
    </source>
</evidence>
<evidence type="ECO:0000256" key="2">
    <source>
        <dbReference type="SAM" id="MobiDB-lite"/>
    </source>
</evidence>
<keyword evidence="1" id="KW-0175">Coiled coil</keyword>
<evidence type="ECO:0000259" key="3">
    <source>
        <dbReference type="Pfam" id="PF13086"/>
    </source>
</evidence>
<dbReference type="STRING" id="1715989.NITINOP_1002"/>
<feature type="region of interest" description="Disordered" evidence="2">
    <location>
        <begin position="469"/>
        <end position="491"/>
    </location>
</feature>
<keyword evidence="5" id="KW-1185">Reference proteome</keyword>